<name>A0A6C0D9Y4_9ZZZZ</name>
<sequence length="318" mass="36349">MAFFLPALAINAILTKIRVDLENNLNREKANNKIYNVDKKRLEHNFDKTKKYYDTTIRTKTVEVKDLTGKYNDLIIRKDNMNNILNNNISAIEPTGYTPTKTIENFECPYSDTVDSGIFGGTGGTGGSSGTSGTGSSSGTGGSSGATGASGSGGSATIYDPKPYYTEDLEKKKQAEEKNTSDSFYKKYKYIFEQNSILLERQQYINNQFTRHNDKFEFYSNYVDKLTIFSNILFYLYYILGFVVIFKLFFDTPELIIYYKIIIIIVIFIFPLIVYTIEMIIYNTWLFVYSFMYGNVYNNLSYSNKVVLNNTTDLTTNE</sequence>
<dbReference type="AlphaFoldDB" id="A0A6C0D9Y4"/>
<protein>
    <submittedName>
        <fullName evidence="4">Uncharacterized protein</fullName>
    </submittedName>
</protein>
<evidence type="ECO:0000256" key="3">
    <source>
        <dbReference type="SAM" id="Phobius"/>
    </source>
</evidence>
<proteinExistence type="predicted"/>
<feature type="transmembrane region" description="Helical" evidence="3">
    <location>
        <begin position="257"/>
        <end position="282"/>
    </location>
</feature>
<feature type="region of interest" description="Disordered" evidence="2">
    <location>
        <begin position="119"/>
        <end position="155"/>
    </location>
</feature>
<feature type="compositionally biased region" description="Gly residues" evidence="2">
    <location>
        <begin position="119"/>
        <end position="154"/>
    </location>
</feature>
<evidence type="ECO:0000256" key="1">
    <source>
        <dbReference type="SAM" id="Coils"/>
    </source>
</evidence>
<evidence type="ECO:0000256" key="2">
    <source>
        <dbReference type="SAM" id="MobiDB-lite"/>
    </source>
</evidence>
<organism evidence="4">
    <name type="scientific">viral metagenome</name>
    <dbReference type="NCBI Taxonomy" id="1070528"/>
    <lineage>
        <taxon>unclassified sequences</taxon>
        <taxon>metagenomes</taxon>
        <taxon>organismal metagenomes</taxon>
    </lineage>
</organism>
<feature type="coiled-coil region" evidence="1">
    <location>
        <begin position="11"/>
        <end position="45"/>
    </location>
</feature>
<keyword evidence="3" id="KW-0472">Membrane</keyword>
<keyword evidence="1" id="KW-0175">Coiled coil</keyword>
<accession>A0A6C0D9Y4</accession>
<dbReference type="EMBL" id="MN739577">
    <property type="protein sequence ID" value="QHT13836.1"/>
    <property type="molecule type" value="Genomic_DNA"/>
</dbReference>
<evidence type="ECO:0000313" key="4">
    <source>
        <dbReference type="EMBL" id="QHT13836.1"/>
    </source>
</evidence>
<keyword evidence="3" id="KW-1133">Transmembrane helix</keyword>
<feature type="transmembrane region" description="Helical" evidence="3">
    <location>
        <begin position="232"/>
        <end position="250"/>
    </location>
</feature>
<reference evidence="4" key="1">
    <citation type="journal article" date="2020" name="Nature">
        <title>Giant virus diversity and host interactions through global metagenomics.</title>
        <authorList>
            <person name="Schulz F."/>
            <person name="Roux S."/>
            <person name="Paez-Espino D."/>
            <person name="Jungbluth S."/>
            <person name="Walsh D.A."/>
            <person name="Denef V.J."/>
            <person name="McMahon K.D."/>
            <person name="Konstantinidis K.T."/>
            <person name="Eloe-Fadrosh E.A."/>
            <person name="Kyrpides N.C."/>
            <person name="Woyke T."/>
        </authorList>
    </citation>
    <scope>NUCLEOTIDE SEQUENCE</scope>
    <source>
        <strain evidence="4">GVMAG-M-3300023174-134</strain>
    </source>
</reference>
<keyword evidence="3" id="KW-0812">Transmembrane</keyword>